<dbReference type="AlphaFoldDB" id="A0A9N9EVJ4"/>
<reference evidence="1" key="1">
    <citation type="submission" date="2021-06" db="EMBL/GenBank/DDBJ databases">
        <authorList>
            <person name="Kallberg Y."/>
            <person name="Tangrot J."/>
            <person name="Rosling A."/>
        </authorList>
    </citation>
    <scope>NUCLEOTIDE SEQUENCE</scope>
    <source>
        <strain evidence="1">MA453B</strain>
    </source>
</reference>
<dbReference type="OrthoDB" id="2461788at2759"/>
<dbReference type="EMBL" id="CAJVPY010008515">
    <property type="protein sequence ID" value="CAG8697056.1"/>
    <property type="molecule type" value="Genomic_DNA"/>
</dbReference>
<gene>
    <name evidence="1" type="ORF">DERYTH_LOCUS12744</name>
</gene>
<name>A0A9N9EVJ4_9GLOM</name>
<feature type="non-terminal residue" evidence="1">
    <location>
        <position position="237"/>
    </location>
</feature>
<comment type="caution">
    <text evidence="1">The sequence shown here is derived from an EMBL/GenBank/DDBJ whole genome shotgun (WGS) entry which is preliminary data.</text>
</comment>
<dbReference type="Proteomes" id="UP000789405">
    <property type="component" value="Unassembled WGS sequence"/>
</dbReference>
<organism evidence="1 2">
    <name type="scientific">Dentiscutata erythropus</name>
    <dbReference type="NCBI Taxonomy" id="1348616"/>
    <lineage>
        <taxon>Eukaryota</taxon>
        <taxon>Fungi</taxon>
        <taxon>Fungi incertae sedis</taxon>
        <taxon>Mucoromycota</taxon>
        <taxon>Glomeromycotina</taxon>
        <taxon>Glomeromycetes</taxon>
        <taxon>Diversisporales</taxon>
        <taxon>Gigasporaceae</taxon>
        <taxon>Dentiscutata</taxon>
    </lineage>
</organism>
<keyword evidence="2" id="KW-1185">Reference proteome</keyword>
<proteinExistence type="predicted"/>
<sequence length="237" mass="27678">MQQNGEITISYNNANENYSIISLDKKYTNGRNYEIEVFNFLRNKGYHMTLSDSHPMISNFRFFNLSNKLALQIGNYRITGDGGCDLIGDKNGVQIFVQAKSSKTGKYPNLKKEYVKFIKTLETRRSTEEIGIFVVTDNINIEKLKNIILAERKIILCHFNELEGYIEQIEQEHKKEILKLINDIYKAEDCIKDLNPTMKDLKNNLTILKSHLEKISDIKNFMTYNTKRYNNIKDLNK</sequence>
<evidence type="ECO:0000313" key="1">
    <source>
        <dbReference type="EMBL" id="CAG8697056.1"/>
    </source>
</evidence>
<evidence type="ECO:0000313" key="2">
    <source>
        <dbReference type="Proteomes" id="UP000789405"/>
    </source>
</evidence>
<accession>A0A9N9EVJ4</accession>
<protein>
    <submittedName>
        <fullName evidence="1">2364_t:CDS:1</fullName>
    </submittedName>
</protein>